<keyword evidence="2" id="KW-1185">Reference proteome</keyword>
<dbReference type="Proteomes" id="UP001233999">
    <property type="component" value="Unassembled WGS sequence"/>
</dbReference>
<evidence type="ECO:0000313" key="1">
    <source>
        <dbReference type="EMBL" id="KAJ9579048.1"/>
    </source>
</evidence>
<accession>A0AAD7ZEG5</accession>
<dbReference type="AlphaFoldDB" id="A0AAD7ZEG5"/>
<feature type="non-terminal residue" evidence="1">
    <location>
        <position position="1"/>
    </location>
</feature>
<comment type="caution">
    <text evidence="1">The sequence shown here is derived from an EMBL/GenBank/DDBJ whole genome shotgun (WGS) entry which is preliminary data.</text>
</comment>
<proteinExistence type="predicted"/>
<name>A0AAD7ZEG5_DIPPU</name>
<evidence type="ECO:0000313" key="2">
    <source>
        <dbReference type="Proteomes" id="UP001233999"/>
    </source>
</evidence>
<reference evidence="1" key="1">
    <citation type="journal article" date="2023" name="IScience">
        <title>Live-bearing cockroach genome reveals convergent evolutionary mechanisms linked to viviparity in insects and beyond.</title>
        <authorList>
            <person name="Fouks B."/>
            <person name="Harrison M.C."/>
            <person name="Mikhailova A.A."/>
            <person name="Marchal E."/>
            <person name="English S."/>
            <person name="Carruthers M."/>
            <person name="Jennings E.C."/>
            <person name="Chiamaka E.L."/>
            <person name="Frigard R.A."/>
            <person name="Pippel M."/>
            <person name="Attardo G.M."/>
            <person name="Benoit J.B."/>
            <person name="Bornberg-Bauer E."/>
            <person name="Tobe S.S."/>
        </authorList>
    </citation>
    <scope>NUCLEOTIDE SEQUENCE</scope>
    <source>
        <strain evidence="1">Stay&amp;Tobe</strain>
    </source>
</reference>
<organism evidence="1 2">
    <name type="scientific">Diploptera punctata</name>
    <name type="common">Pacific beetle cockroach</name>
    <dbReference type="NCBI Taxonomy" id="6984"/>
    <lineage>
        <taxon>Eukaryota</taxon>
        <taxon>Metazoa</taxon>
        <taxon>Ecdysozoa</taxon>
        <taxon>Arthropoda</taxon>
        <taxon>Hexapoda</taxon>
        <taxon>Insecta</taxon>
        <taxon>Pterygota</taxon>
        <taxon>Neoptera</taxon>
        <taxon>Polyneoptera</taxon>
        <taxon>Dictyoptera</taxon>
        <taxon>Blattodea</taxon>
        <taxon>Blaberoidea</taxon>
        <taxon>Blaberidae</taxon>
        <taxon>Diplopterinae</taxon>
        <taxon>Diploptera</taxon>
    </lineage>
</organism>
<sequence>HSKDTHMFTIQERIEIVAARLRGQSYEEVRDRFQMKPSQETCILTCCNFSYSHSYSKMVSQKVDWKGISSYLDTSFARPRTTGLFAWG</sequence>
<gene>
    <name evidence="1" type="ORF">L9F63_024846</name>
</gene>
<protein>
    <submittedName>
        <fullName evidence="1">Uncharacterized protein</fullName>
    </submittedName>
</protein>
<feature type="non-terminal residue" evidence="1">
    <location>
        <position position="88"/>
    </location>
</feature>
<dbReference type="EMBL" id="JASPKZ010008740">
    <property type="protein sequence ID" value="KAJ9579048.1"/>
    <property type="molecule type" value="Genomic_DNA"/>
</dbReference>
<reference evidence="1" key="2">
    <citation type="submission" date="2023-05" db="EMBL/GenBank/DDBJ databases">
        <authorList>
            <person name="Fouks B."/>
        </authorList>
    </citation>
    <scope>NUCLEOTIDE SEQUENCE</scope>
    <source>
        <strain evidence="1">Stay&amp;Tobe</strain>
        <tissue evidence="1">Testes</tissue>
    </source>
</reference>